<dbReference type="SUPFAM" id="SSF56672">
    <property type="entry name" value="DNA/RNA polymerases"/>
    <property type="match status" value="1"/>
</dbReference>
<name>A0A8D9B4G2_9HEMI</name>
<dbReference type="InterPro" id="IPR000477">
    <property type="entry name" value="RT_dom"/>
</dbReference>
<evidence type="ECO:0000256" key="1">
    <source>
        <dbReference type="SAM" id="Coils"/>
    </source>
</evidence>
<dbReference type="Pfam" id="PF03372">
    <property type="entry name" value="Exo_endo_phos"/>
    <property type="match status" value="1"/>
</dbReference>
<dbReference type="Pfam" id="PF00078">
    <property type="entry name" value="RVT_1"/>
    <property type="match status" value="1"/>
</dbReference>
<dbReference type="AlphaFoldDB" id="A0A8D9B4G2"/>
<evidence type="ECO:0000259" key="2">
    <source>
        <dbReference type="PROSITE" id="PS50878"/>
    </source>
</evidence>
<dbReference type="InterPro" id="IPR005135">
    <property type="entry name" value="Endo/exonuclease/phosphatase"/>
</dbReference>
<reference evidence="3" key="1">
    <citation type="submission" date="2021-05" db="EMBL/GenBank/DDBJ databases">
        <authorList>
            <person name="Alioto T."/>
            <person name="Alioto T."/>
            <person name="Gomez Garrido J."/>
        </authorList>
    </citation>
    <scope>NUCLEOTIDE SEQUENCE</scope>
</reference>
<dbReference type="PROSITE" id="PS50878">
    <property type="entry name" value="RT_POL"/>
    <property type="match status" value="1"/>
</dbReference>
<keyword evidence="1" id="KW-0175">Coiled coil</keyword>
<dbReference type="SUPFAM" id="SSF56219">
    <property type="entry name" value="DNase I-like"/>
    <property type="match status" value="1"/>
</dbReference>
<dbReference type="GO" id="GO:0071897">
    <property type="term" value="P:DNA biosynthetic process"/>
    <property type="evidence" value="ECO:0007669"/>
    <property type="project" value="UniProtKB-ARBA"/>
</dbReference>
<dbReference type="CDD" id="cd01650">
    <property type="entry name" value="RT_nLTR_like"/>
    <property type="match status" value="1"/>
</dbReference>
<feature type="coiled-coil region" evidence="1">
    <location>
        <begin position="374"/>
        <end position="413"/>
    </location>
</feature>
<feature type="domain" description="Reverse transcriptase" evidence="2">
    <location>
        <begin position="531"/>
        <end position="800"/>
    </location>
</feature>
<dbReference type="InterPro" id="IPR043502">
    <property type="entry name" value="DNA/RNA_pol_sf"/>
</dbReference>
<protein>
    <submittedName>
        <fullName evidence="3">Craniofacial development protein 2</fullName>
    </submittedName>
</protein>
<proteinExistence type="predicted"/>
<organism evidence="3">
    <name type="scientific">Cacopsylla melanoneura</name>
    <dbReference type="NCBI Taxonomy" id="428564"/>
    <lineage>
        <taxon>Eukaryota</taxon>
        <taxon>Metazoa</taxon>
        <taxon>Ecdysozoa</taxon>
        <taxon>Arthropoda</taxon>
        <taxon>Hexapoda</taxon>
        <taxon>Insecta</taxon>
        <taxon>Pterygota</taxon>
        <taxon>Neoptera</taxon>
        <taxon>Paraneoptera</taxon>
        <taxon>Hemiptera</taxon>
        <taxon>Sternorrhyncha</taxon>
        <taxon>Psylloidea</taxon>
        <taxon>Psyllidae</taxon>
        <taxon>Psyllinae</taxon>
        <taxon>Cacopsylla</taxon>
    </lineage>
</organism>
<dbReference type="EMBL" id="HBUF01596384">
    <property type="protein sequence ID" value="CAG6774921.1"/>
    <property type="molecule type" value="Transcribed_RNA"/>
</dbReference>
<dbReference type="Gene3D" id="3.60.10.10">
    <property type="entry name" value="Endonuclease/exonuclease/phosphatase"/>
    <property type="match status" value="1"/>
</dbReference>
<dbReference type="PANTHER" id="PTHR47027:SF20">
    <property type="entry name" value="REVERSE TRANSCRIPTASE-LIKE PROTEIN WITH RNA-DIRECTED DNA POLYMERASE DOMAIN"/>
    <property type="match status" value="1"/>
</dbReference>
<dbReference type="GO" id="GO:0003824">
    <property type="term" value="F:catalytic activity"/>
    <property type="evidence" value="ECO:0007669"/>
    <property type="project" value="InterPro"/>
</dbReference>
<evidence type="ECO:0000313" key="3">
    <source>
        <dbReference type="EMBL" id="CAG6774921.1"/>
    </source>
</evidence>
<dbReference type="CDD" id="cd09076">
    <property type="entry name" value="L1-EN"/>
    <property type="match status" value="1"/>
</dbReference>
<sequence length="990" mass="115038">MKTGRIRHCPRTGQRKGFDAPELKLGTWNIRTMLQAGKMQEVADQMLKYKFDLFALQEIRWQGKGRIDKKDFTLIYSGPDSKTGQFGTGFLINKTVRDSILDYQTVDDRICKIRLKGKFRNVSIISAHAPTEEKLDEDKERFYETLDEVLSHVQKYDMVLVMGDFNAKIGKLESQSNVAGPFTLHDYNNDNGDYLTEFASRNKLHIRSTTFQHKRIHLGTWIIPGRNEVNQIDHVLVSKRHYSSIADIRTYRGPNCDSDHYLVKTVVREKLSTVQTLIKTKKIKWNTHALKEDTTLLRTYQDAIDQKLNMTGSNTAEEKWDITKKAILDAAKETLGEEKRERNGTWFDEDCKEIIRQKNQARETMIARYTRSNKEAYSKLRRDAKKILKKKKRESLNKEIQDIEDLNKEGEDRKFYAAMKKMRKEFQPKIVGCRNESGAIITDEKKTMERWALHFKELLNKHNTADDGINVVQTAPDDITEGDEVPTLNEVQKAIRRLRNNRAPGEDEIVAELIKYGGYQLEEAMREIIKDIWIQEKMPDCWSTGIICPIHKKGDKAICDNYRGITLLNTSYKVLTTIINDRIKITANSKIGEYQCGFRESRGTTDQLFVVRQILEKCYEYEIDLHILFVDFKQAFDSLKRSKLKDALKDLGITPKLINLAMMTMTNTRAKVKIDKNLSDPFDISSGVKQGDGLSTTLFIIALHKAIQPIDQRGTIFNKSTQICAYADDVAIIARTKDRLIEVYKEIEKNGIELGLCVNIQKTVYMKMSASEDRRTLQDLQIENANFKGVTQFTYLGELVNNEGKTSTAIKERLQRGNRAYFANLKLLKSKLITRKTKLKIYKTLVRPVITYGSENWTLTVQDQEKIRRFERKIIRRIYGAVRINEAEWRIRNNREITEILNGEDIVKFIKSQRLRWFGHVQRMEDARMPKKILNVKIYATRKRGRPRLRWMDQVLGDLRTMRISGWGTKVKDRIAWRRIVEEAKAHPGL</sequence>
<dbReference type="PANTHER" id="PTHR47027">
    <property type="entry name" value="REVERSE TRANSCRIPTASE DOMAIN-CONTAINING PROTEIN"/>
    <property type="match status" value="1"/>
</dbReference>
<accession>A0A8D9B4G2</accession>
<dbReference type="InterPro" id="IPR036691">
    <property type="entry name" value="Endo/exonu/phosph_ase_sf"/>
</dbReference>